<keyword evidence="4 7" id="KW-0732">Signal</keyword>
<dbReference type="AlphaFoldDB" id="A0A5C6ERQ4"/>
<dbReference type="PROSITE" id="PS00523">
    <property type="entry name" value="SULFATASE_1"/>
    <property type="match status" value="1"/>
</dbReference>
<evidence type="ECO:0000256" key="1">
    <source>
        <dbReference type="ARBA" id="ARBA00001913"/>
    </source>
</evidence>
<evidence type="ECO:0000259" key="8">
    <source>
        <dbReference type="Pfam" id="PF00884"/>
    </source>
</evidence>
<comment type="caution">
    <text evidence="9">The sequence shown here is derived from an EMBL/GenBank/DDBJ whole genome shotgun (WGS) entry which is preliminary data.</text>
</comment>
<dbReference type="Proteomes" id="UP000318288">
    <property type="component" value="Unassembled WGS sequence"/>
</dbReference>
<comment type="cofactor">
    <cofactor evidence="1">
        <name>Ca(2+)</name>
        <dbReference type="ChEBI" id="CHEBI:29108"/>
    </cofactor>
</comment>
<dbReference type="GO" id="GO:0004423">
    <property type="term" value="F:iduronate-2-sulfatase activity"/>
    <property type="evidence" value="ECO:0007669"/>
    <property type="project" value="InterPro"/>
</dbReference>
<proteinExistence type="inferred from homology"/>
<evidence type="ECO:0000256" key="3">
    <source>
        <dbReference type="ARBA" id="ARBA00022723"/>
    </source>
</evidence>
<dbReference type="GO" id="GO:0005737">
    <property type="term" value="C:cytoplasm"/>
    <property type="evidence" value="ECO:0007669"/>
    <property type="project" value="TreeGrafter"/>
</dbReference>
<dbReference type="Pfam" id="PF00884">
    <property type="entry name" value="Sulfatase"/>
    <property type="match status" value="1"/>
</dbReference>
<dbReference type="Gene3D" id="3.40.720.10">
    <property type="entry name" value="Alkaline Phosphatase, subunit A"/>
    <property type="match status" value="1"/>
</dbReference>
<dbReference type="CDD" id="cd16030">
    <property type="entry name" value="iduronate-2-sulfatase"/>
    <property type="match status" value="1"/>
</dbReference>
<dbReference type="InterPro" id="IPR035874">
    <property type="entry name" value="IDS"/>
</dbReference>
<evidence type="ECO:0000256" key="5">
    <source>
        <dbReference type="ARBA" id="ARBA00022801"/>
    </source>
</evidence>
<evidence type="ECO:0000313" key="9">
    <source>
        <dbReference type="EMBL" id="TWU51000.1"/>
    </source>
</evidence>
<keyword evidence="10" id="KW-1185">Reference proteome</keyword>
<dbReference type="SUPFAM" id="SSF53649">
    <property type="entry name" value="Alkaline phosphatase-like"/>
    <property type="match status" value="1"/>
</dbReference>
<dbReference type="EMBL" id="SJPW01000005">
    <property type="protein sequence ID" value="TWU51000.1"/>
    <property type="molecule type" value="Genomic_DNA"/>
</dbReference>
<feature type="domain" description="Sulfatase N-terminal" evidence="8">
    <location>
        <begin position="24"/>
        <end position="367"/>
    </location>
</feature>
<keyword evidence="6" id="KW-0106">Calcium</keyword>
<dbReference type="OrthoDB" id="9782218at2"/>
<evidence type="ECO:0000256" key="2">
    <source>
        <dbReference type="ARBA" id="ARBA00008779"/>
    </source>
</evidence>
<feature type="chain" id="PRO_5023141486" evidence="7">
    <location>
        <begin position="20"/>
        <end position="481"/>
    </location>
</feature>
<evidence type="ECO:0000313" key="10">
    <source>
        <dbReference type="Proteomes" id="UP000318288"/>
    </source>
</evidence>
<gene>
    <name evidence="9" type="primary">betC_20</name>
    <name evidence="9" type="ORF">Poly51_42930</name>
</gene>
<comment type="similarity">
    <text evidence="2">Belongs to the sulfatase family.</text>
</comment>
<dbReference type="PANTHER" id="PTHR45953">
    <property type="entry name" value="IDURONATE 2-SULFATASE"/>
    <property type="match status" value="1"/>
</dbReference>
<organism evidence="9 10">
    <name type="scientific">Rubripirellula tenax</name>
    <dbReference type="NCBI Taxonomy" id="2528015"/>
    <lineage>
        <taxon>Bacteria</taxon>
        <taxon>Pseudomonadati</taxon>
        <taxon>Planctomycetota</taxon>
        <taxon>Planctomycetia</taxon>
        <taxon>Pirellulales</taxon>
        <taxon>Pirellulaceae</taxon>
        <taxon>Rubripirellula</taxon>
    </lineage>
</organism>
<dbReference type="GO" id="GO:0046872">
    <property type="term" value="F:metal ion binding"/>
    <property type="evidence" value="ECO:0007669"/>
    <property type="project" value="UniProtKB-KW"/>
</dbReference>
<accession>A0A5C6ERQ4</accession>
<name>A0A5C6ERQ4_9BACT</name>
<dbReference type="EC" id="3.1.6.6" evidence="9"/>
<sequence precursor="true">MSRFFFLLFVTLVSINVCAAADTKNVLFLICDDLNCDVACYGHEQVQTPNIDRLAARGVKFDRAYCQYPLCGPSRASFMTGMYPDQNLVKRNAIYIREHVPNVVTMSQMFIDAGYTATRIGKIFHYNVPLHIGTSGHDDPYSWDYTINPRGRDRNEHDKIFSLVPGRFGGTLSWLAADGDDSEQTDAIAADEAAKVLSQHAKEKTPFFLAVGMYRPHTPYVAPKKYFEKYPVDSIKIPNVPAGYLKTLPLPAQKTLKVKKDQINLAPELARQAIQAYYASITFADAQVGRVLDALQESGLADSTIVVFTSDHGYHMGEHGYYQKQTLFENATRVPLVIAGPGIASGKTSASMAEMVDFYPTLAELAGLKAPSTVSGISLVETLADPTIATRTSALSQLNSGYSLRTADFRFTQWGDNGDEGRELYDLKQDPAEMNNVAEDDRYAPIVAELTQQLASRVAAAQKKPAGLLQISFENRRRVPK</sequence>
<feature type="signal peptide" evidence="7">
    <location>
        <begin position="1"/>
        <end position="19"/>
    </location>
</feature>
<dbReference type="InterPro" id="IPR024607">
    <property type="entry name" value="Sulfatase_CS"/>
</dbReference>
<evidence type="ECO:0000256" key="6">
    <source>
        <dbReference type="ARBA" id="ARBA00022837"/>
    </source>
</evidence>
<keyword evidence="5 9" id="KW-0378">Hydrolase</keyword>
<evidence type="ECO:0000256" key="7">
    <source>
        <dbReference type="SAM" id="SignalP"/>
    </source>
</evidence>
<dbReference type="InterPro" id="IPR000917">
    <property type="entry name" value="Sulfatase_N"/>
</dbReference>
<dbReference type="RefSeq" id="WP_146459659.1">
    <property type="nucleotide sequence ID" value="NZ_SJPW01000005.1"/>
</dbReference>
<dbReference type="PANTHER" id="PTHR45953:SF1">
    <property type="entry name" value="IDURONATE 2-SULFATASE"/>
    <property type="match status" value="1"/>
</dbReference>
<reference evidence="9 10" key="1">
    <citation type="submission" date="2019-02" db="EMBL/GenBank/DDBJ databases">
        <title>Deep-cultivation of Planctomycetes and their phenomic and genomic characterization uncovers novel biology.</title>
        <authorList>
            <person name="Wiegand S."/>
            <person name="Jogler M."/>
            <person name="Boedeker C."/>
            <person name="Pinto D."/>
            <person name="Vollmers J."/>
            <person name="Rivas-Marin E."/>
            <person name="Kohn T."/>
            <person name="Peeters S.H."/>
            <person name="Heuer A."/>
            <person name="Rast P."/>
            <person name="Oberbeckmann S."/>
            <person name="Bunk B."/>
            <person name="Jeske O."/>
            <person name="Meyerdierks A."/>
            <person name="Storesund J.E."/>
            <person name="Kallscheuer N."/>
            <person name="Luecker S."/>
            <person name="Lage O.M."/>
            <person name="Pohl T."/>
            <person name="Merkel B.J."/>
            <person name="Hornburger P."/>
            <person name="Mueller R.-W."/>
            <person name="Bruemmer F."/>
            <person name="Labrenz M."/>
            <person name="Spormann A.M."/>
            <person name="Op Den Camp H."/>
            <person name="Overmann J."/>
            <person name="Amann R."/>
            <person name="Jetten M.S.M."/>
            <person name="Mascher T."/>
            <person name="Medema M.H."/>
            <person name="Devos D.P."/>
            <person name="Kaster A.-K."/>
            <person name="Ovreas L."/>
            <person name="Rohde M."/>
            <person name="Galperin M.Y."/>
            <person name="Jogler C."/>
        </authorList>
    </citation>
    <scope>NUCLEOTIDE SEQUENCE [LARGE SCALE GENOMIC DNA]</scope>
    <source>
        <strain evidence="9 10">Poly51</strain>
    </source>
</reference>
<protein>
    <submittedName>
        <fullName evidence="9">Choline-sulfatase</fullName>
        <ecNumber evidence="9">3.1.6.6</ecNumber>
    </submittedName>
</protein>
<keyword evidence="3" id="KW-0479">Metal-binding</keyword>
<dbReference type="InterPro" id="IPR017850">
    <property type="entry name" value="Alkaline_phosphatase_core_sf"/>
</dbReference>
<dbReference type="GO" id="GO:0047753">
    <property type="term" value="F:choline-sulfatase activity"/>
    <property type="evidence" value="ECO:0007669"/>
    <property type="project" value="UniProtKB-EC"/>
</dbReference>
<evidence type="ECO:0000256" key="4">
    <source>
        <dbReference type="ARBA" id="ARBA00022729"/>
    </source>
</evidence>